<dbReference type="Pfam" id="PF02737">
    <property type="entry name" value="3HCDH_N"/>
    <property type="match status" value="1"/>
</dbReference>
<comment type="similarity">
    <text evidence="1">Belongs to the 3-hydroxyacyl-CoA dehydrogenase family.</text>
</comment>
<dbReference type="GO" id="GO:0006631">
    <property type="term" value="P:fatty acid metabolic process"/>
    <property type="evidence" value="ECO:0007669"/>
    <property type="project" value="InterPro"/>
</dbReference>
<dbReference type="Gene3D" id="1.10.1040.10">
    <property type="entry name" value="N-(1-d-carboxylethyl)-l-norvaline Dehydrogenase, domain 2"/>
    <property type="match status" value="1"/>
</dbReference>
<protein>
    <submittedName>
        <fullName evidence="6">3-hydroxyacyl-CoA dehydrogenase</fullName>
    </submittedName>
</protein>
<dbReference type="InterPro" id="IPR013328">
    <property type="entry name" value="6PGD_dom2"/>
</dbReference>
<dbReference type="SUPFAM" id="SSF51735">
    <property type="entry name" value="NAD(P)-binding Rossmann-fold domains"/>
    <property type="match status" value="1"/>
</dbReference>
<keyword evidence="2" id="KW-0560">Oxidoreductase</keyword>
<evidence type="ECO:0000259" key="5">
    <source>
        <dbReference type="Pfam" id="PF02737"/>
    </source>
</evidence>
<dbReference type="VEuPathDB" id="FungiDB:BO71DRAFT_330122"/>
<evidence type="ECO:0000256" key="3">
    <source>
        <dbReference type="PIRSR" id="PIRSR000105-1"/>
    </source>
</evidence>
<dbReference type="EMBL" id="KZ825919">
    <property type="protein sequence ID" value="PYH92363.1"/>
    <property type="molecule type" value="Genomic_DNA"/>
</dbReference>
<accession>A0A319DM45</accession>
<feature type="domain" description="3-hydroxyacyl-CoA dehydrogenase C-terminal" evidence="4">
    <location>
        <begin position="183"/>
        <end position="279"/>
    </location>
</feature>
<dbReference type="PANTHER" id="PTHR48075:SF3">
    <property type="entry name" value="3-HYDROXYACYL-COA DEHYDROGENASE"/>
    <property type="match status" value="1"/>
</dbReference>
<sequence>MTRLSNAVTLIGAGTQGSRLAYMWSRLGKPVYLVDRTQNQLTQASAALQNLRAKKPPSEEGSVIKLTADDMDKALRNSWLAIECIPENIGCKRDLMKELDSRTDPDTIIASNSSSYPISEVCKGLCLKANDRFVNMHAFWPPETQVIEIMGTSKTRADIIPLLIKETQEHGFMPFHVRKHSTGYMFNRIWAAIKRETLQVLEEGIATPKEIDQIYKAVLKTPIGPCEQMDIAGLDVILAIEKHYAQERAGLPNGPQRLLQEMVGQGNLGVKSGSGFFKYP</sequence>
<keyword evidence="7" id="KW-1185">Reference proteome</keyword>
<dbReference type="InterPro" id="IPR006176">
    <property type="entry name" value="3-OHacyl-CoA_DH_NAD-bd"/>
</dbReference>
<dbReference type="STRING" id="1448320.A0A319DM45"/>
<reference evidence="6 7" key="1">
    <citation type="submission" date="2018-02" db="EMBL/GenBank/DDBJ databases">
        <title>The genomes of Aspergillus section Nigri reveals drivers in fungal speciation.</title>
        <authorList>
            <consortium name="DOE Joint Genome Institute"/>
            <person name="Vesth T.C."/>
            <person name="Nybo J."/>
            <person name="Theobald S."/>
            <person name="Brandl J."/>
            <person name="Frisvad J.C."/>
            <person name="Nielsen K.F."/>
            <person name="Lyhne E.K."/>
            <person name="Kogle M.E."/>
            <person name="Kuo A."/>
            <person name="Riley R."/>
            <person name="Clum A."/>
            <person name="Nolan M."/>
            <person name="Lipzen A."/>
            <person name="Salamov A."/>
            <person name="Henrissat B."/>
            <person name="Wiebenga A."/>
            <person name="De vries R.P."/>
            <person name="Grigoriev I.V."/>
            <person name="Mortensen U.H."/>
            <person name="Andersen M.R."/>
            <person name="Baker S.E."/>
        </authorList>
    </citation>
    <scope>NUCLEOTIDE SEQUENCE [LARGE SCALE GENOMIC DNA]</scope>
    <source>
        <strain evidence="6 7">CBS 707.79</strain>
    </source>
</reference>
<dbReference type="AlphaFoldDB" id="A0A319DM45"/>
<dbReference type="PANTHER" id="PTHR48075">
    <property type="entry name" value="3-HYDROXYACYL-COA DEHYDROGENASE FAMILY PROTEIN"/>
    <property type="match status" value="1"/>
</dbReference>
<dbReference type="Pfam" id="PF00725">
    <property type="entry name" value="3HCDH"/>
    <property type="match status" value="1"/>
</dbReference>
<dbReference type="SUPFAM" id="SSF48179">
    <property type="entry name" value="6-phosphogluconate dehydrogenase C-terminal domain-like"/>
    <property type="match status" value="1"/>
</dbReference>
<dbReference type="InterPro" id="IPR008927">
    <property type="entry name" value="6-PGluconate_DH-like_C_sf"/>
</dbReference>
<evidence type="ECO:0000256" key="2">
    <source>
        <dbReference type="ARBA" id="ARBA00023002"/>
    </source>
</evidence>
<dbReference type="OrthoDB" id="5958943at2759"/>
<name>A0A319DM45_9EURO</name>
<organism evidence="6 7">
    <name type="scientific">Aspergillus ellipticus CBS 707.79</name>
    <dbReference type="NCBI Taxonomy" id="1448320"/>
    <lineage>
        <taxon>Eukaryota</taxon>
        <taxon>Fungi</taxon>
        <taxon>Dikarya</taxon>
        <taxon>Ascomycota</taxon>
        <taxon>Pezizomycotina</taxon>
        <taxon>Eurotiomycetes</taxon>
        <taxon>Eurotiomycetidae</taxon>
        <taxon>Eurotiales</taxon>
        <taxon>Aspergillaceae</taxon>
        <taxon>Aspergillus</taxon>
        <taxon>Aspergillus subgen. Circumdati</taxon>
    </lineage>
</organism>
<feature type="domain" description="3-hydroxyacyl-CoA dehydrogenase NAD binding" evidence="5">
    <location>
        <begin position="8"/>
        <end position="177"/>
    </location>
</feature>
<evidence type="ECO:0000259" key="4">
    <source>
        <dbReference type="Pfam" id="PF00725"/>
    </source>
</evidence>
<gene>
    <name evidence="6" type="ORF">BO71DRAFT_330122</name>
</gene>
<dbReference type="GO" id="GO:0070403">
    <property type="term" value="F:NAD+ binding"/>
    <property type="evidence" value="ECO:0007669"/>
    <property type="project" value="InterPro"/>
</dbReference>
<feature type="site" description="Important for catalytic activity" evidence="3">
    <location>
        <position position="137"/>
    </location>
</feature>
<dbReference type="GO" id="GO:0016616">
    <property type="term" value="F:oxidoreductase activity, acting on the CH-OH group of donors, NAD or NADP as acceptor"/>
    <property type="evidence" value="ECO:0007669"/>
    <property type="project" value="InterPro"/>
</dbReference>
<dbReference type="InterPro" id="IPR006108">
    <property type="entry name" value="3HC_DH_C"/>
</dbReference>
<dbReference type="Proteomes" id="UP000247810">
    <property type="component" value="Unassembled WGS sequence"/>
</dbReference>
<evidence type="ECO:0000313" key="6">
    <source>
        <dbReference type="EMBL" id="PYH92363.1"/>
    </source>
</evidence>
<evidence type="ECO:0000313" key="7">
    <source>
        <dbReference type="Proteomes" id="UP000247810"/>
    </source>
</evidence>
<proteinExistence type="inferred from homology"/>
<dbReference type="InterPro" id="IPR036291">
    <property type="entry name" value="NAD(P)-bd_dom_sf"/>
</dbReference>
<evidence type="ECO:0000256" key="1">
    <source>
        <dbReference type="ARBA" id="ARBA00009463"/>
    </source>
</evidence>
<dbReference type="InterPro" id="IPR022694">
    <property type="entry name" value="3-OHacyl-CoA_DH"/>
</dbReference>
<dbReference type="Gene3D" id="3.40.50.720">
    <property type="entry name" value="NAD(P)-binding Rossmann-like Domain"/>
    <property type="match status" value="1"/>
</dbReference>
<dbReference type="PIRSF" id="PIRSF000105">
    <property type="entry name" value="HCDH"/>
    <property type="match status" value="1"/>
</dbReference>